<reference evidence="2" key="2">
    <citation type="journal article" date="2015" name="Fish Shellfish Immunol.">
        <title>Early steps in the European eel (Anguilla anguilla)-Vibrio vulnificus interaction in the gills: Role of the RtxA13 toxin.</title>
        <authorList>
            <person name="Callol A."/>
            <person name="Pajuelo D."/>
            <person name="Ebbesson L."/>
            <person name="Teles M."/>
            <person name="MacKenzie S."/>
            <person name="Amaro C."/>
        </authorList>
    </citation>
    <scope>NUCLEOTIDE SEQUENCE</scope>
</reference>
<dbReference type="AlphaFoldDB" id="A0A0E9PGM5"/>
<protein>
    <submittedName>
        <fullName evidence="2">Uncharacterized protein</fullName>
    </submittedName>
</protein>
<feature type="region of interest" description="Disordered" evidence="1">
    <location>
        <begin position="1"/>
        <end position="20"/>
    </location>
</feature>
<accession>A0A0E9PGM5</accession>
<name>A0A0E9PGM5_ANGAN</name>
<evidence type="ECO:0000256" key="1">
    <source>
        <dbReference type="SAM" id="MobiDB-lite"/>
    </source>
</evidence>
<organism evidence="2">
    <name type="scientific">Anguilla anguilla</name>
    <name type="common">European freshwater eel</name>
    <name type="synonym">Muraena anguilla</name>
    <dbReference type="NCBI Taxonomy" id="7936"/>
    <lineage>
        <taxon>Eukaryota</taxon>
        <taxon>Metazoa</taxon>
        <taxon>Chordata</taxon>
        <taxon>Craniata</taxon>
        <taxon>Vertebrata</taxon>
        <taxon>Euteleostomi</taxon>
        <taxon>Actinopterygii</taxon>
        <taxon>Neopterygii</taxon>
        <taxon>Teleostei</taxon>
        <taxon>Anguilliformes</taxon>
        <taxon>Anguillidae</taxon>
        <taxon>Anguilla</taxon>
    </lineage>
</organism>
<sequence>MKQKNSSGRPFQLWLRNTSL</sequence>
<evidence type="ECO:0000313" key="2">
    <source>
        <dbReference type="EMBL" id="JAH03746.1"/>
    </source>
</evidence>
<reference evidence="2" key="1">
    <citation type="submission" date="2014-11" db="EMBL/GenBank/DDBJ databases">
        <authorList>
            <person name="Amaro Gonzalez C."/>
        </authorList>
    </citation>
    <scope>NUCLEOTIDE SEQUENCE</scope>
</reference>
<dbReference type="EMBL" id="GBXM01104831">
    <property type="protein sequence ID" value="JAH03746.1"/>
    <property type="molecule type" value="Transcribed_RNA"/>
</dbReference>
<proteinExistence type="predicted"/>